<proteinExistence type="predicted"/>
<sequence length="972" mass="105923">MSTAASTLVHIASVFPLQEPHHLLPDFKAIVDQTHHIGQHISFQKDSCRHGVFTFHRSSQGGEHSSSAAEPLHQRAQAATVDVQTTLQSNMLRYGDVIIIDVGVGLPLPTPNVPIKHCVQSRIVTVVLRTITHCDCRKGTPHVSTLWWKRGNDWSTNCVGWARWTDQRHGGVNEFEGISGDVSVEEEIAVVVSCSISRMVATQQGAQVRYVGGSHTRRSMVVSCGANDNTMIRRMVASLLLHRKRDHRQRVTTTTTTTLPNHNDGTEQQQQMNSSPCHLGILSSDARRKKLLVKVLSGSLRRRTEASAVVQCKDDDEMPPQMFSCFSFGWKKLTQEHSGQVMSGMISYANFEGDESSLPSLTPNVVTPRKTFDGLPTEYRAGDVITIRLANAVSHGERLSERDIMHCVYVGDVIHVSNDMHLEKRCRCGCCCCNGVRSNSVSVSNAVAAGESSVVPEQADEDRLLVVRGFTIDDVDGHVASHMPAHVAELLHPAPASDPSSPQAAPQHATAVASPQPLRWQAQNVSPPSVQVLVGSVGSKRDGPSSFPFVVLSSETISPCEEKEGELLTSWSTTTTFCRFTFWCLERGERQVRCIGRPSQVSMYGKLCKLSHVFGVGDIHAAVARAHCTASCPTVAAAALQEATRLIHVATFSSATPYVSSWLKLAVHLRWLESELCGLLPATYSALDSVEYDDDDGEGVRQSSSSVRLTLPRIAQECGLDRMLVYSKNKPYTFQGASVYASALHIVSATPRWWCGATNSDERGVRCFRAARTAFVQECMSALATTCSPSTFLAQFTPAAKQRASAVGKSTSCMALTDFNALQAFLSYIPQVACGHDDGSVLIPTWATPASCAPSASQERHQLLRIPFIIIAKEFIMMLLGCTNTAHSRGCLLDRHGPVFVLGMVDAVLLQPTCRSLGEVAGRTQPTLAASRLAKCLLQLASYRLQFTPGYVFPPMDPALREILGRNEPSSA</sequence>
<evidence type="ECO:0000313" key="2">
    <source>
        <dbReference type="EMBL" id="CUF51712.1"/>
    </source>
</evidence>
<dbReference type="AlphaFoldDB" id="A0A0S4IRY7"/>
<evidence type="ECO:0000256" key="1">
    <source>
        <dbReference type="SAM" id="MobiDB-lite"/>
    </source>
</evidence>
<feature type="non-terminal residue" evidence="2">
    <location>
        <position position="972"/>
    </location>
</feature>
<feature type="region of interest" description="Disordered" evidence="1">
    <location>
        <begin position="255"/>
        <end position="274"/>
    </location>
</feature>
<name>A0A0S4IRY7_BODSA</name>
<dbReference type="VEuPathDB" id="TriTrypDB:BSAL_63240"/>
<keyword evidence="3" id="KW-1185">Reference proteome</keyword>
<dbReference type="EMBL" id="CYKH01000343">
    <property type="protein sequence ID" value="CUF51712.1"/>
    <property type="molecule type" value="Genomic_DNA"/>
</dbReference>
<accession>A0A0S4IRY7</accession>
<feature type="region of interest" description="Disordered" evidence="1">
    <location>
        <begin position="492"/>
        <end position="513"/>
    </location>
</feature>
<dbReference type="Proteomes" id="UP000051952">
    <property type="component" value="Unassembled WGS sequence"/>
</dbReference>
<protein>
    <submittedName>
        <fullName evidence="2">Uncharacterized protein</fullName>
    </submittedName>
</protein>
<feature type="compositionally biased region" description="Polar residues" evidence="1">
    <location>
        <begin position="259"/>
        <end position="274"/>
    </location>
</feature>
<evidence type="ECO:0000313" key="3">
    <source>
        <dbReference type="Proteomes" id="UP000051952"/>
    </source>
</evidence>
<organism evidence="2 3">
    <name type="scientific">Bodo saltans</name>
    <name type="common">Flagellated protozoan</name>
    <dbReference type="NCBI Taxonomy" id="75058"/>
    <lineage>
        <taxon>Eukaryota</taxon>
        <taxon>Discoba</taxon>
        <taxon>Euglenozoa</taxon>
        <taxon>Kinetoplastea</taxon>
        <taxon>Metakinetoplastina</taxon>
        <taxon>Eubodonida</taxon>
        <taxon>Bodonidae</taxon>
        <taxon>Bodo</taxon>
    </lineage>
</organism>
<feature type="compositionally biased region" description="Low complexity" evidence="1">
    <location>
        <begin position="492"/>
        <end position="509"/>
    </location>
</feature>
<gene>
    <name evidence="2" type="ORF">BSAL_63240</name>
</gene>
<reference evidence="3" key="1">
    <citation type="submission" date="2015-09" db="EMBL/GenBank/DDBJ databases">
        <authorList>
            <consortium name="Pathogen Informatics"/>
        </authorList>
    </citation>
    <scope>NUCLEOTIDE SEQUENCE [LARGE SCALE GENOMIC DNA]</scope>
    <source>
        <strain evidence="3">Lake Konstanz</strain>
    </source>
</reference>